<evidence type="ECO:0000313" key="3">
    <source>
        <dbReference type="Proteomes" id="UP000234752"/>
    </source>
</evidence>
<dbReference type="EMBL" id="CP025614">
    <property type="protein sequence ID" value="AUN33729.1"/>
    <property type="molecule type" value="Genomic_DNA"/>
</dbReference>
<dbReference type="GO" id="GO:0005524">
    <property type="term" value="F:ATP binding"/>
    <property type="evidence" value="ECO:0007669"/>
    <property type="project" value="InterPro"/>
</dbReference>
<name>A0A2K9NKY1_9PROT</name>
<dbReference type="PROSITE" id="PS51194">
    <property type="entry name" value="HELICASE_CTER"/>
    <property type="match status" value="1"/>
</dbReference>
<dbReference type="AlphaFoldDB" id="A0A2K9NKY1"/>
<dbReference type="Gene3D" id="3.40.50.300">
    <property type="entry name" value="P-loop containing nucleotide triphosphate hydrolases"/>
    <property type="match status" value="1"/>
</dbReference>
<dbReference type="InterPro" id="IPR000330">
    <property type="entry name" value="SNF2_N"/>
</dbReference>
<keyword evidence="2" id="KW-0067">ATP-binding</keyword>
<dbReference type="PROSITE" id="PS50966">
    <property type="entry name" value="ZF_SWIM"/>
    <property type="match status" value="1"/>
</dbReference>
<dbReference type="Pfam" id="PF00176">
    <property type="entry name" value="SNF2-rel_dom"/>
    <property type="match status" value="1"/>
</dbReference>
<evidence type="ECO:0000313" key="2">
    <source>
        <dbReference type="EMBL" id="AUN33729.1"/>
    </source>
</evidence>
<dbReference type="InterPro" id="IPR049730">
    <property type="entry name" value="SNF2/RAD54-like_C"/>
</dbReference>
<dbReference type="GO" id="GO:0016787">
    <property type="term" value="F:hydrolase activity"/>
    <property type="evidence" value="ECO:0007669"/>
    <property type="project" value="UniProtKB-KW"/>
</dbReference>
<dbReference type="Pfam" id="PF04434">
    <property type="entry name" value="SWIM"/>
    <property type="match status" value="1"/>
</dbReference>
<dbReference type="InterPro" id="IPR038718">
    <property type="entry name" value="SNF2-like_sf"/>
</dbReference>
<dbReference type="CDD" id="cd18012">
    <property type="entry name" value="DEXQc_arch_SWI2_SNF2"/>
    <property type="match status" value="1"/>
</dbReference>
<dbReference type="Pfam" id="PF00271">
    <property type="entry name" value="Helicase_C"/>
    <property type="match status" value="1"/>
</dbReference>
<dbReference type="PROSITE" id="PS51192">
    <property type="entry name" value="HELICASE_ATP_BIND_1"/>
    <property type="match status" value="1"/>
</dbReference>
<dbReference type="InterPro" id="IPR001650">
    <property type="entry name" value="Helicase_C-like"/>
</dbReference>
<protein>
    <submittedName>
        <fullName evidence="2">Helicase SNF</fullName>
    </submittedName>
</protein>
<proteinExistence type="predicted"/>
<keyword evidence="2" id="KW-0614">Plasmid</keyword>
<dbReference type="PANTHER" id="PTHR10799">
    <property type="entry name" value="SNF2/RAD54 HELICASE FAMILY"/>
    <property type="match status" value="1"/>
</dbReference>
<sequence>MREKDLIELAAVGIAQIADLHQQRGATYFRNGRVHGVELEPDLDSIFGQVQGSEAEPYDVTILFRKTRFGYALESDCTCPVGHDCKHVAAVLYAARDQQRHRTAAGAGKSAIPPTDSRALDAWINGLIGLRDGPPPGRVAEKPEHIRYLLTPPRDEHQLPTLSPHMSRMTQKGVPTKGRTIAFFNLQSPHGAGVTEEDRRLAHLFGPVLGVHHHLPDDDGLLAELLPRFLATGRLHWLSFENAPLRLGPARPASIDWVLDAQGRQMPVTRPKGGGMPLGRAAAALWYLDTDQGLLGPVELPAARPLLLQVLRAPPLDPMAAAKVARQLPTLLPQATLSGGAVALPQSTAAVTGDDSPPLIRLILTTHRPAGQPNRWQPVMEPSDRAYLSFDYGGTIVKDQGGPDEFRQVHGSKVTIRHRRRDVEEQARRRLANANLLPAYALSVQMGSKAPALPVGAAYTLFGPPEAAWLSFLDRVVPGLRADGWQVEISPDFRWHLTRIEEWEGEVEAAGGGWFDLDLGIRIDGQRVPLLPLLLAVLKRLGKNGDPEALLAADPDAMLYAPLPRGGHVALPVARVAPLTKVLLDLFHGAGALDGAGRLRIDLGQTALLDGMRGMPDLLRPGQRDKLRRLLEPATEVAEPAGLSTTLRPYQRQGLGWLLALAEAGAGGILADDMGLGKTLQVIAFILALKQQGRLLRPALVVAPTSVAPNWPREAARHAPGLTVHLHHGPDRADGWALAQKADIVVTSYPLLHRDHALLKQKPWSVLILDEAQMVKNQAGKLAGLVRDLPAEHRLCVTGTPLENHLGELWTQMDFVMPGLLSDSRSFTRLFRSPIEKRGDGERQQLLTGRLRPFILRRNKAEVAADLPPKTEIVERITLPDDQRDLYETLRLTMDAKVRQAIAEMGLGRSHILILEALLRLRQACCDPALLPVTALTKAVSSAKRAHLMQMLPELVQEGRRILLFSQFTSMLDLIRADLDELGLRHVSLTGDTKDRTTPVDRFQAGEADVFLISLKAGGTGLTLTAADTVIHYDPWWNPAVEDQATDRAHRIGQDKPVFVYRLVADGTVEDRMLDLQARKRQLAAALHDGGGDSPGALTEDDIERLFAPITELAKG</sequence>
<keyword evidence="2" id="KW-0347">Helicase</keyword>
<dbReference type="CDD" id="cd18793">
    <property type="entry name" value="SF2_C_SNF"/>
    <property type="match status" value="1"/>
</dbReference>
<dbReference type="GO" id="GO:0004386">
    <property type="term" value="F:helicase activity"/>
    <property type="evidence" value="ECO:0007669"/>
    <property type="project" value="UniProtKB-KW"/>
</dbReference>
<dbReference type="OrthoDB" id="9814088at2"/>
<reference evidence="2 3" key="1">
    <citation type="submission" date="2017-12" db="EMBL/GenBank/DDBJ databases">
        <title>Genomes of bacteria within cyanobacterial aggregates.</title>
        <authorList>
            <person name="Cai H."/>
        </authorList>
    </citation>
    <scope>NUCLEOTIDE SEQUENCE [LARGE SCALE GENOMIC DNA]</scope>
    <source>
        <strain evidence="2 3">TH16</strain>
        <plasmid evidence="2 3">unnamed2</plasmid>
    </source>
</reference>
<geneLocation type="plasmid" evidence="2 3">
    <name>unnamed2</name>
</geneLocation>
<dbReference type="SMART" id="SM00490">
    <property type="entry name" value="HELICc"/>
    <property type="match status" value="1"/>
</dbReference>
<keyword evidence="3" id="KW-1185">Reference proteome</keyword>
<dbReference type="InterPro" id="IPR007527">
    <property type="entry name" value="Znf_SWIM"/>
</dbReference>
<dbReference type="RefSeq" id="WP_102115232.1">
    <property type="nucleotide sequence ID" value="NZ_BMGN01000009.1"/>
</dbReference>
<keyword evidence="2" id="KW-0547">Nucleotide-binding</keyword>
<dbReference type="GO" id="GO:0008270">
    <property type="term" value="F:zinc ion binding"/>
    <property type="evidence" value="ECO:0007669"/>
    <property type="project" value="InterPro"/>
</dbReference>
<dbReference type="SMART" id="SM00487">
    <property type="entry name" value="DEXDc"/>
    <property type="match status" value="1"/>
</dbReference>
<keyword evidence="1" id="KW-0378">Hydrolase</keyword>
<dbReference type="InterPro" id="IPR014001">
    <property type="entry name" value="Helicase_ATP-bd"/>
</dbReference>
<evidence type="ECO:0000256" key="1">
    <source>
        <dbReference type="ARBA" id="ARBA00022801"/>
    </source>
</evidence>
<organism evidence="2 3">
    <name type="scientific">Niveispirillum cyanobacteriorum</name>
    <dbReference type="NCBI Taxonomy" id="1612173"/>
    <lineage>
        <taxon>Bacteria</taxon>
        <taxon>Pseudomonadati</taxon>
        <taxon>Pseudomonadota</taxon>
        <taxon>Alphaproteobacteria</taxon>
        <taxon>Rhodospirillales</taxon>
        <taxon>Azospirillaceae</taxon>
        <taxon>Niveispirillum</taxon>
    </lineage>
</organism>
<gene>
    <name evidence="2" type="ORF">C0V82_25270</name>
</gene>
<dbReference type="InterPro" id="IPR027417">
    <property type="entry name" value="P-loop_NTPase"/>
</dbReference>
<dbReference type="SUPFAM" id="SSF52540">
    <property type="entry name" value="P-loop containing nucleoside triphosphate hydrolases"/>
    <property type="match status" value="2"/>
</dbReference>
<dbReference type="Gene3D" id="3.40.50.10810">
    <property type="entry name" value="Tandem AAA-ATPase domain"/>
    <property type="match status" value="1"/>
</dbReference>
<dbReference type="Proteomes" id="UP000234752">
    <property type="component" value="Plasmid unnamed2"/>
</dbReference>
<dbReference type="KEGG" id="ncb:C0V82_25270"/>
<accession>A0A2K9NKY1</accession>